<evidence type="ECO:0000256" key="6">
    <source>
        <dbReference type="ARBA" id="ARBA00022833"/>
    </source>
</evidence>
<evidence type="ECO:0000313" key="12">
    <source>
        <dbReference type="WBParaSite" id="NBR_0001591801-mRNA-1"/>
    </source>
</evidence>
<dbReference type="Proteomes" id="UP000271162">
    <property type="component" value="Unassembled WGS sequence"/>
</dbReference>
<dbReference type="PANTHER" id="PTHR11733">
    <property type="entry name" value="ZINC METALLOPROTEASE FAMILY M13 NEPRILYSIN-RELATED"/>
    <property type="match status" value="1"/>
</dbReference>
<dbReference type="Pfam" id="PF01431">
    <property type="entry name" value="Peptidase_M13"/>
    <property type="match status" value="1"/>
</dbReference>
<dbReference type="SUPFAM" id="SSF55486">
    <property type="entry name" value="Metalloproteases ('zincins'), catalytic domain"/>
    <property type="match status" value="1"/>
</dbReference>
<dbReference type="InterPro" id="IPR008753">
    <property type="entry name" value="Peptidase_M13_N"/>
</dbReference>
<keyword evidence="3" id="KW-0645">Protease</keyword>
<keyword evidence="6" id="KW-0862">Zinc</keyword>
<keyword evidence="4" id="KW-0479">Metal-binding</keyword>
<reference evidence="10 11" key="2">
    <citation type="submission" date="2018-11" db="EMBL/GenBank/DDBJ databases">
        <authorList>
            <consortium name="Pathogen Informatics"/>
        </authorList>
    </citation>
    <scope>NUCLEOTIDE SEQUENCE [LARGE SCALE GENOMIC DNA]</scope>
</reference>
<dbReference type="PANTHER" id="PTHR11733:SF188">
    <property type="entry name" value="NEPRILYSIN"/>
    <property type="match status" value="1"/>
</dbReference>
<evidence type="ECO:0000256" key="4">
    <source>
        <dbReference type="ARBA" id="ARBA00022723"/>
    </source>
</evidence>
<dbReference type="InterPro" id="IPR000718">
    <property type="entry name" value="Peptidase_M13"/>
</dbReference>
<name>A0A158R2H4_NIPBR</name>
<dbReference type="STRING" id="27835.A0A158R2H4"/>
<evidence type="ECO:0000313" key="11">
    <source>
        <dbReference type="Proteomes" id="UP000271162"/>
    </source>
</evidence>
<accession>A0A158R2H4</accession>
<keyword evidence="11" id="KW-1185">Reference proteome</keyword>
<dbReference type="InterPro" id="IPR024079">
    <property type="entry name" value="MetalloPept_cat_dom_sf"/>
</dbReference>
<gene>
    <name evidence="10" type="ORF">NBR_LOCUS15919</name>
</gene>
<protein>
    <submittedName>
        <fullName evidence="12">Peptidase_M13 domain-containing protein</fullName>
    </submittedName>
</protein>
<feature type="domain" description="Peptidase M13 N-terminal" evidence="9">
    <location>
        <begin position="51"/>
        <end position="145"/>
    </location>
</feature>
<dbReference type="Gene3D" id="1.10.1380.10">
    <property type="entry name" value="Neutral endopeptidase , domain2"/>
    <property type="match status" value="1"/>
</dbReference>
<dbReference type="PROSITE" id="PS51885">
    <property type="entry name" value="NEPRILYSIN"/>
    <property type="match status" value="1"/>
</dbReference>
<dbReference type="GO" id="GO:0016485">
    <property type="term" value="P:protein processing"/>
    <property type="evidence" value="ECO:0007669"/>
    <property type="project" value="TreeGrafter"/>
</dbReference>
<dbReference type="AlphaFoldDB" id="A0A158R2H4"/>
<evidence type="ECO:0000313" key="10">
    <source>
        <dbReference type="EMBL" id="VDL79513.1"/>
    </source>
</evidence>
<dbReference type="InterPro" id="IPR018497">
    <property type="entry name" value="Peptidase_M13_C"/>
</dbReference>
<evidence type="ECO:0000259" key="9">
    <source>
        <dbReference type="Pfam" id="PF05649"/>
    </source>
</evidence>
<evidence type="ECO:0000256" key="3">
    <source>
        <dbReference type="ARBA" id="ARBA00022670"/>
    </source>
</evidence>
<evidence type="ECO:0000256" key="1">
    <source>
        <dbReference type="ARBA" id="ARBA00001947"/>
    </source>
</evidence>
<dbReference type="EMBL" id="UYSL01021947">
    <property type="protein sequence ID" value="VDL79513.1"/>
    <property type="molecule type" value="Genomic_DNA"/>
</dbReference>
<evidence type="ECO:0000256" key="2">
    <source>
        <dbReference type="ARBA" id="ARBA00007357"/>
    </source>
</evidence>
<evidence type="ECO:0000256" key="5">
    <source>
        <dbReference type="ARBA" id="ARBA00022801"/>
    </source>
</evidence>
<dbReference type="InterPro" id="IPR042089">
    <property type="entry name" value="Peptidase_M13_dom_2"/>
</dbReference>
<keyword evidence="7" id="KW-0482">Metalloprotease</keyword>
<dbReference type="Pfam" id="PF05649">
    <property type="entry name" value="Peptidase_M13_N"/>
    <property type="match status" value="1"/>
</dbReference>
<feature type="domain" description="Peptidase M13 C-terminal" evidence="8">
    <location>
        <begin position="194"/>
        <end position="393"/>
    </location>
</feature>
<dbReference type="GO" id="GO:0004222">
    <property type="term" value="F:metalloendopeptidase activity"/>
    <property type="evidence" value="ECO:0007669"/>
    <property type="project" value="InterPro"/>
</dbReference>
<comment type="similarity">
    <text evidence="2">Belongs to the peptidase M13 family.</text>
</comment>
<dbReference type="GO" id="GO:0046872">
    <property type="term" value="F:metal ion binding"/>
    <property type="evidence" value="ECO:0007669"/>
    <property type="project" value="UniProtKB-KW"/>
</dbReference>
<keyword evidence="5" id="KW-0378">Hydrolase</keyword>
<dbReference type="WBParaSite" id="NBR_0001591801-mRNA-1">
    <property type="protein sequence ID" value="NBR_0001591801-mRNA-1"/>
    <property type="gene ID" value="NBR_0001591801"/>
</dbReference>
<reference evidence="12" key="1">
    <citation type="submission" date="2016-04" db="UniProtKB">
        <authorList>
            <consortium name="WormBaseParasite"/>
        </authorList>
    </citation>
    <scope>IDENTIFICATION</scope>
</reference>
<dbReference type="Gene3D" id="3.40.390.10">
    <property type="entry name" value="Collagenase (Catalytic Domain)"/>
    <property type="match status" value="1"/>
</dbReference>
<dbReference type="GO" id="GO:0005886">
    <property type="term" value="C:plasma membrane"/>
    <property type="evidence" value="ECO:0007669"/>
    <property type="project" value="TreeGrafter"/>
</dbReference>
<sequence>MPREFYVLPQFNNELEARVTAIKSMLSVFADEILNQPSRYWAMISDPRCFSNHARMYNSYDLNLLEKMYPNIGWKRYIDSLLSSVEGASAAATKHVILVQPSYFGFLNTLFDGNIGDPSFVNFMIIQLLFEEADFLGGKYAKIADKANYVHYIRRNGRGVNRVSQPLSTAINGDSDPTVYCMRQIMDYMPFGPGLGATLGHELVHLIDDQGAQFGPKGRLSKCTWYRCGWMDDSTRESFSAMNQCLVSQYSTECCCPMKNESNYCASGMNSQAENVADIAGVQAAQHAYLQLVQQLGKEEKRAYCFTLINTDHIAFRLPGLERYSPEQLFWISYGNTMCVKQSASDLRKKIAISSYAPNSCRTNQAAKNIPEFARQFECRAKQKMYLEPDQRCKVLIGF</sequence>
<evidence type="ECO:0000256" key="7">
    <source>
        <dbReference type="ARBA" id="ARBA00023049"/>
    </source>
</evidence>
<comment type="cofactor">
    <cofactor evidence="1">
        <name>Zn(2+)</name>
        <dbReference type="ChEBI" id="CHEBI:29105"/>
    </cofactor>
</comment>
<proteinExistence type="inferred from homology"/>
<organism evidence="12">
    <name type="scientific">Nippostrongylus brasiliensis</name>
    <name type="common">Rat hookworm</name>
    <dbReference type="NCBI Taxonomy" id="27835"/>
    <lineage>
        <taxon>Eukaryota</taxon>
        <taxon>Metazoa</taxon>
        <taxon>Ecdysozoa</taxon>
        <taxon>Nematoda</taxon>
        <taxon>Chromadorea</taxon>
        <taxon>Rhabditida</taxon>
        <taxon>Rhabditina</taxon>
        <taxon>Rhabditomorpha</taxon>
        <taxon>Strongyloidea</taxon>
        <taxon>Heligmosomidae</taxon>
        <taxon>Nippostrongylus</taxon>
    </lineage>
</organism>
<evidence type="ECO:0000259" key="8">
    <source>
        <dbReference type="Pfam" id="PF01431"/>
    </source>
</evidence>